<organism evidence="1 2">
    <name type="scientific">Bacillus pacificus</name>
    <dbReference type="NCBI Taxonomy" id="2026187"/>
    <lineage>
        <taxon>Bacteria</taxon>
        <taxon>Bacillati</taxon>
        <taxon>Bacillota</taxon>
        <taxon>Bacilli</taxon>
        <taxon>Bacillales</taxon>
        <taxon>Bacillaceae</taxon>
        <taxon>Bacillus</taxon>
        <taxon>Bacillus cereus group</taxon>
    </lineage>
</organism>
<proteinExistence type="predicted"/>
<evidence type="ECO:0000313" key="2">
    <source>
        <dbReference type="Proteomes" id="UP000194499"/>
    </source>
</evidence>
<evidence type="ECO:0000313" key="1">
    <source>
        <dbReference type="EMBL" id="SMD93951.1"/>
    </source>
</evidence>
<dbReference type="AlphaFoldDB" id="A0A1Y5ZI49"/>
<accession>A0A1Y5ZI49</accession>
<sequence>MIIRKNSRFALILILALGTFFSIFGVSKFSLADTSDETVNFTFQWNSAWDYTNARRKDNTSSMYMRVNSSNSAGSFNVWAEADANVWSGGRDWKNASGDGKHEGAVQPGRTYLFINNAVETYGKQVPVRFGGYSRENNSYNVDWSPDSVRPKGSYTEY</sequence>
<dbReference type="Proteomes" id="UP000194499">
    <property type="component" value="Unassembled WGS sequence"/>
</dbReference>
<gene>
    <name evidence="1" type="ORF">BACERE00191_01965</name>
</gene>
<protein>
    <recommendedName>
        <fullName evidence="3">DUF2712 domain-containing protein</fullName>
    </recommendedName>
</protein>
<dbReference type="RefSeq" id="WP_076868781.1">
    <property type="nucleotide sequence ID" value="NZ_FWZB01000036.1"/>
</dbReference>
<reference evidence="2" key="1">
    <citation type="submission" date="2017-04" db="EMBL/GenBank/DDBJ databases">
        <authorList>
            <person name="Criscuolo A."/>
        </authorList>
    </citation>
    <scope>NUCLEOTIDE SEQUENCE [LARGE SCALE GENOMIC DNA]</scope>
</reference>
<name>A0A1Y5ZI49_9BACI</name>
<dbReference type="EMBL" id="FWZB01000036">
    <property type="protein sequence ID" value="SMD93951.1"/>
    <property type="molecule type" value="Genomic_DNA"/>
</dbReference>
<evidence type="ECO:0008006" key="3">
    <source>
        <dbReference type="Google" id="ProtNLM"/>
    </source>
</evidence>